<name>B3EPS9_CHLPB</name>
<dbReference type="Pfam" id="PF09603">
    <property type="entry name" value="Fib_succ_major"/>
    <property type="match status" value="1"/>
</dbReference>
<proteinExistence type="predicted"/>
<evidence type="ECO:0000259" key="2">
    <source>
        <dbReference type="Pfam" id="PF09603"/>
    </source>
</evidence>
<feature type="domain" description="Fibrobacter succinogenes major paralogous" evidence="2">
    <location>
        <begin position="39"/>
        <end position="206"/>
    </location>
</feature>
<dbReference type="STRING" id="331678.Cphamn1_2424"/>
<dbReference type="InterPro" id="IPR011871">
    <property type="entry name" value="Fib_succ_major"/>
</dbReference>
<dbReference type="EMBL" id="CP001101">
    <property type="protein sequence ID" value="ACE05319.1"/>
    <property type="molecule type" value="Genomic_DNA"/>
</dbReference>
<evidence type="ECO:0000256" key="1">
    <source>
        <dbReference type="SAM" id="SignalP"/>
    </source>
</evidence>
<feature type="signal peptide" evidence="1">
    <location>
        <begin position="1"/>
        <end position="23"/>
    </location>
</feature>
<dbReference type="KEGG" id="cpb:Cphamn1_2424"/>
<dbReference type="AlphaFoldDB" id="B3EPS9"/>
<evidence type="ECO:0000313" key="3">
    <source>
        <dbReference type="EMBL" id="ACE05319.1"/>
    </source>
</evidence>
<keyword evidence="1" id="KW-0732">Signal</keyword>
<dbReference type="NCBIfam" id="TIGR02145">
    <property type="entry name" value="Fib_succ_major"/>
    <property type="match status" value="1"/>
</dbReference>
<dbReference type="HOGENOM" id="CLU_042629_0_0_10"/>
<sequence>MMSKNFSLLVFCLFLLLFSGFMACISPYSDNGPDSVILAGREWMAKNLDVEHYRNGDPVRHAATEEEWRDAIAKEEGAWCYYENDESNGRRYGKLYNWYAVNDPKGLAPEGWYIPSDTEWQELVDELGGDEAAGSELRERKGFHAITAGSRNCLSIFYGQGMYAYFWTSSEAGQYEAWDREIAASGNAVRKIKVNKSIGFSVRCVKGRKVKG</sequence>
<feature type="chain" id="PRO_5002787928" description="Fibrobacter succinogenes major paralogous domain-containing protein" evidence="1">
    <location>
        <begin position="24"/>
        <end position="212"/>
    </location>
</feature>
<gene>
    <name evidence="3" type="ordered locus">Cphamn1_2424</name>
</gene>
<dbReference type="PROSITE" id="PS51257">
    <property type="entry name" value="PROKAR_LIPOPROTEIN"/>
    <property type="match status" value="1"/>
</dbReference>
<protein>
    <recommendedName>
        <fullName evidence="2">Fibrobacter succinogenes major paralogous domain-containing protein</fullName>
    </recommendedName>
</protein>
<accession>B3EPS9</accession>
<dbReference type="OrthoDB" id="9805760at2"/>
<reference evidence="3" key="1">
    <citation type="submission" date="2008-06" db="EMBL/GenBank/DDBJ databases">
        <title>Complete sequence of Chlorobium phaeobacteroides BS1.</title>
        <authorList>
            <consortium name="US DOE Joint Genome Institute"/>
            <person name="Lucas S."/>
            <person name="Copeland A."/>
            <person name="Lapidus A."/>
            <person name="Glavina del Rio T."/>
            <person name="Dalin E."/>
            <person name="Tice H."/>
            <person name="Bruce D."/>
            <person name="Goodwin L."/>
            <person name="Pitluck S."/>
            <person name="Schmutz J."/>
            <person name="Larimer F."/>
            <person name="Land M."/>
            <person name="Hauser L."/>
            <person name="Kyrpides N."/>
            <person name="Ovchinnikova G."/>
            <person name="Li T."/>
            <person name="Liu Z."/>
            <person name="Zhao F."/>
            <person name="Overmann J."/>
            <person name="Bryant D.A."/>
            <person name="Richardson P."/>
        </authorList>
    </citation>
    <scope>NUCLEOTIDE SEQUENCE [LARGE SCALE GENOMIC DNA]</scope>
    <source>
        <strain evidence="3">BS1</strain>
    </source>
</reference>
<dbReference type="eggNOG" id="COG4704">
    <property type="taxonomic scope" value="Bacteria"/>
</dbReference>
<organism evidence="3">
    <name type="scientific">Chlorobium phaeobacteroides (strain BS1)</name>
    <dbReference type="NCBI Taxonomy" id="331678"/>
    <lineage>
        <taxon>Bacteria</taxon>
        <taxon>Pseudomonadati</taxon>
        <taxon>Chlorobiota</taxon>
        <taxon>Chlorobiia</taxon>
        <taxon>Chlorobiales</taxon>
        <taxon>Chlorobiaceae</taxon>
        <taxon>Chlorobium/Pelodictyon group</taxon>
        <taxon>Chlorobium</taxon>
    </lineage>
</organism>